<reference evidence="1 2" key="1">
    <citation type="submission" date="2024-10" db="EMBL/GenBank/DDBJ databases">
        <authorList>
            <person name="Kim D."/>
        </authorList>
    </citation>
    <scope>NUCLEOTIDE SEQUENCE [LARGE SCALE GENOMIC DNA]</scope>
    <source>
        <strain evidence="1">Taebaek</strain>
    </source>
</reference>
<keyword evidence="2" id="KW-1185">Reference proteome</keyword>
<name>A0ABD2I4J7_HETSC</name>
<evidence type="ECO:0000313" key="2">
    <source>
        <dbReference type="Proteomes" id="UP001620645"/>
    </source>
</evidence>
<dbReference type="AlphaFoldDB" id="A0ABD2I4J7"/>
<dbReference type="Proteomes" id="UP001620645">
    <property type="component" value="Unassembled WGS sequence"/>
</dbReference>
<organism evidence="1 2">
    <name type="scientific">Heterodera schachtii</name>
    <name type="common">Sugarbeet cyst nematode worm</name>
    <name type="synonym">Tylenchus schachtii</name>
    <dbReference type="NCBI Taxonomy" id="97005"/>
    <lineage>
        <taxon>Eukaryota</taxon>
        <taxon>Metazoa</taxon>
        <taxon>Ecdysozoa</taxon>
        <taxon>Nematoda</taxon>
        <taxon>Chromadorea</taxon>
        <taxon>Rhabditida</taxon>
        <taxon>Tylenchina</taxon>
        <taxon>Tylenchomorpha</taxon>
        <taxon>Tylenchoidea</taxon>
        <taxon>Heteroderidae</taxon>
        <taxon>Heteroderinae</taxon>
        <taxon>Heterodera</taxon>
    </lineage>
</organism>
<proteinExistence type="predicted"/>
<protein>
    <submittedName>
        <fullName evidence="1">Uncharacterized protein</fullName>
    </submittedName>
</protein>
<gene>
    <name evidence="1" type="ORF">niasHS_013350</name>
</gene>
<evidence type="ECO:0000313" key="1">
    <source>
        <dbReference type="EMBL" id="KAL3075127.1"/>
    </source>
</evidence>
<comment type="caution">
    <text evidence="1">The sequence shown here is derived from an EMBL/GenBank/DDBJ whole genome shotgun (WGS) entry which is preliminary data.</text>
</comment>
<accession>A0ABD2I4J7</accession>
<sequence>MCPAFGVGTNVRAMCHPFNEASLFSHEKLNEWSCARPMKLMAMAQQMPFVSCQSHMYPKFVGTRTPLYEPLIVRNAIDRPRCHYSFALLALSSSSLCFSSPNQQQLCLLPSSPHHAWRVSGWLKAVGDKQNGAPDYRRTNRIGICCIGTHPSPPSMPPLIPFLKLSVCRRGAIEPTNQRMAPGGACRWRRCRMEMSCLGLWPCHYQLNSLLGLAWHHHHHHFGTLPPGGRALVGSAHPFPLFIRVRPAHGTFDSAWPLPPAVPWILSNFATPLPAPANPLV</sequence>
<dbReference type="EMBL" id="JBICCN010000355">
    <property type="protein sequence ID" value="KAL3075127.1"/>
    <property type="molecule type" value="Genomic_DNA"/>
</dbReference>